<dbReference type="Pfam" id="PF13581">
    <property type="entry name" value="HATPase_c_2"/>
    <property type="match status" value="1"/>
</dbReference>
<proteinExistence type="predicted"/>
<evidence type="ECO:0000313" key="5">
    <source>
        <dbReference type="Proteomes" id="UP001230426"/>
    </source>
</evidence>
<keyword evidence="1" id="KW-0808">Transferase</keyword>
<dbReference type="Gene3D" id="3.30.565.10">
    <property type="entry name" value="Histidine kinase-like ATPase, C-terminal domain"/>
    <property type="match status" value="1"/>
</dbReference>
<keyword evidence="5" id="KW-1185">Reference proteome</keyword>
<comment type="caution">
    <text evidence="4">The sequence shown here is derived from an EMBL/GenBank/DDBJ whole genome shotgun (WGS) entry which is preliminary data.</text>
</comment>
<dbReference type="InterPro" id="IPR050267">
    <property type="entry name" value="Anti-sigma-factor_SerPK"/>
</dbReference>
<organism evidence="4 5">
    <name type="scientific">Streptosporangium brasiliense</name>
    <dbReference type="NCBI Taxonomy" id="47480"/>
    <lineage>
        <taxon>Bacteria</taxon>
        <taxon>Bacillati</taxon>
        <taxon>Actinomycetota</taxon>
        <taxon>Actinomycetes</taxon>
        <taxon>Streptosporangiales</taxon>
        <taxon>Streptosporangiaceae</taxon>
        <taxon>Streptosporangium</taxon>
    </lineage>
</organism>
<evidence type="ECO:0000256" key="1">
    <source>
        <dbReference type="ARBA" id="ARBA00022527"/>
    </source>
</evidence>
<name>A0ABT9R8Y9_9ACTN</name>
<dbReference type="PANTHER" id="PTHR35526">
    <property type="entry name" value="ANTI-SIGMA-F FACTOR RSBW-RELATED"/>
    <property type="match status" value="1"/>
</dbReference>
<reference evidence="4 5" key="1">
    <citation type="submission" date="2023-07" db="EMBL/GenBank/DDBJ databases">
        <title>Sequencing the genomes of 1000 actinobacteria strains.</title>
        <authorList>
            <person name="Klenk H.-P."/>
        </authorList>
    </citation>
    <scope>NUCLEOTIDE SEQUENCE [LARGE SCALE GENOMIC DNA]</scope>
    <source>
        <strain evidence="4 5">DSM 44109</strain>
    </source>
</reference>
<evidence type="ECO:0000313" key="4">
    <source>
        <dbReference type="EMBL" id="MDP9865697.1"/>
    </source>
</evidence>
<dbReference type="EMBL" id="JAUSRB010000002">
    <property type="protein sequence ID" value="MDP9865697.1"/>
    <property type="molecule type" value="Genomic_DNA"/>
</dbReference>
<sequence>MTSELLGHVALPGDVASVPQARLYVRDLLGAIDHDRLDDALLLVTELVTNSVRHSDSGRHPNGQVTVIVTNRAETIQVDVTDQGSASHTPHVHTDVDCDSGGMRGLWLVQQLASAWGWHDAPAGRVVWFRMAKQPSERPGPAAHGSSPAGPGAPIPGLPDHGTPVPGLPDHGTPVPDLPDHGTPVPDLPDNGAPVMALSDHGAPIMDSADR</sequence>
<dbReference type="InterPro" id="IPR003594">
    <property type="entry name" value="HATPase_dom"/>
</dbReference>
<dbReference type="RefSeq" id="WP_306865421.1">
    <property type="nucleotide sequence ID" value="NZ_JAUSRB010000002.1"/>
</dbReference>
<dbReference type="Proteomes" id="UP001230426">
    <property type="component" value="Unassembled WGS sequence"/>
</dbReference>
<keyword evidence="1" id="KW-0723">Serine/threonine-protein kinase</keyword>
<accession>A0ABT9R8Y9</accession>
<gene>
    <name evidence="4" type="ORF">J2S55_004963</name>
</gene>
<feature type="compositionally biased region" description="Low complexity" evidence="2">
    <location>
        <begin position="139"/>
        <end position="150"/>
    </location>
</feature>
<dbReference type="InterPro" id="IPR036890">
    <property type="entry name" value="HATPase_C_sf"/>
</dbReference>
<feature type="domain" description="Histidine kinase/HSP90-like ATPase" evidence="3">
    <location>
        <begin position="12"/>
        <end position="130"/>
    </location>
</feature>
<protein>
    <submittedName>
        <fullName evidence="4">Anti-sigma regulatory factor (Ser/Thr protein kinase)</fullName>
    </submittedName>
</protein>
<feature type="region of interest" description="Disordered" evidence="2">
    <location>
        <begin position="135"/>
        <end position="211"/>
    </location>
</feature>
<dbReference type="PANTHER" id="PTHR35526:SF3">
    <property type="entry name" value="ANTI-SIGMA-F FACTOR RSBW"/>
    <property type="match status" value="1"/>
</dbReference>
<evidence type="ECO:0000256" key="2">
    <source>
        <dbReference type="SAM" id="MobiDB-lite"/>
    </source>
</evidence>
<dbReference type="SUPFAM" id="SSF55874">
    <property type="entry name" value="ATPase domain of HSP90 chaperone/DNA topoisomerase II/histidine kinase"/>
    <property type="match status" value="1"/>
</dbReference>
<keyword evidence="1" id="KW-0418">Kinase</keyword>
<dbReference type="CDD" id="cd16936">
    <property type="entry name" value="HATPase_RsbW-like"/>
    <property type="match status" value="1"/>
</dbReference>
<evidence type="ECO:0000259" key="3">
    <source>
        <dbReference type="Pfam" id="PF13581"/>
    </source>
</evidence>